<proteinExistence type="predicted"/>
<dbReference type="RefSeq" id="WP_167489504.1">
    <property type="nucleotide sequence ID" value="NZ_CP046173.1"/>
</dbReference>
<evidence type="ECO:0000313" key="2">
    <source>
        <dbReference type="Proteomes" id="UP000500953"/>
    </source>
</evidence>
<dbReference type="Pfam" id="PF13669">
    <property type="entry name" value="Glyoxalase_4"/>
    <property type="match status" value="1"/>
</dbReference>
<accession>A0A6G9Z9G5</accession>
<dbReference type="EMBL" id="CP046173">
    <property type="protein sequence ID" value="QIS22104.1"/>
    <property type="molecule type" value="Genomic_DNA"/>
</dbReference>
<dbReference type="Gene3D" id="3.10.180.10">
    <property type="entry name" value="2,3-Dihydroxybiphenyl 1,2-Dioxygenase, domain 1"/>
    <property type="match status" value="1"/>
</dbReference>
<name>A0A6G9Z9G5_9NOCA</name>
<evidence type="ECO:0000313" key="1">
    <source>
        <dbReference type="EMBL" id="QIS22104.1"/>
    </source>
</evidence>
<reference evidence="1 2" key="1">
    <citation type="journal article" date="2019" name="ACS Chem. Biol.">
        <title>Identification and Mobilization of a Cryptic Antibiotic Biosynthesis Gene Locus from a Human-Pathogenic Nocardia Isolate.</title>
        <authorList>
            <person name="Herisse M."/>
            <person name="Ishida K."/>
            <person name="Porter J.L."/>
            <person name="Howden B."/>
            <person name="Hertweck C."/>
            <person name="Stinear T.P."/>
            <person name="Pidot S.J."/>
        </authorList>
    </citation>
    <scope>NUCLEOTIDE SEQUENCE [LARGE SCALE GENOMIC DNA]</scope>
    <source>
        <strain evidence="1 2">AUSMDU00012715</strain>
    </source>
</reference>
<sequence length="157" mass="17010">MTDAQLAPEVPFYHVCFAVPDLQAAMDDLTRAVGCRWCDPWDGRLGDDSFTTTFTLAGPPHIELVSATSGPWDSSGGARFDHLGYWTSSITAASKRLSGNGFPEHFTGCPVGQPFIGHHIQSLGARIELFDIAAQPYFLDAVPGSERMPALDENALR</sequence>
<gene>
    <name evidence="1" type="ORF">F6W96_30925</name>
</gene>
<dbReference type="AlphaFoldDB" id="A0A6G9Z9G5"/>
<protein>
    <submittedName>
        <fullName evidence="1">VOC family protein</fullName>
    </submittedName>
</protein>
<dbReference type="Proteomes" id="UP000500953">
    <property type="component" value="Chromosome"/>
</dbReference>
<dbReference type="SUPFAM" id="SSF54593">
    <property type="entry name" value="Glyoxalase/Bleomycin resistance protein/Dihydroxybiphenyl dioxygenase"/>
    <property type="match status" value="1"/>
</dbReference>
<organism evidence="1 2">
    <name type="scientific">Nocardia terpenica</name>
    <dbReference type="NCBI Taxonomy" id="455432"/>
    <lineage>
        <taxon>Bacteria</taxon>
        <taxon>Bacillati</taxon>
        <taxon>Actinomycetota</taxon>
        <taxon>Actinomycetes</taxon>
        <taxon>Mycobacteriales</taxon>
        <taxon>Nocardiaceae</taxon>
        <taxon>Nocardia</taxon>
    </lineage>
</organism>
<dbReference type="InterPro" id="IPR029068">
    <property type="entry name" value="Glyas_Bleomycin-R_OHBP_Dase"/>
</dbReference>